<gene>
    <name evidence="1" type="ORF">TVY486_1007160</name>
</gene>
<dbReference type="AlphaFoldDB" id="G0U712"/>
<accession>G0U712</accession>
<dbReference type="Gene3D" id="2.60.120.920">
    <property type="match status" value="1"/>
</dbReference>
<sequence>MNEKYPAASVTFTWKRAAHVYAVNGAEVIYRGDTGPYLPVIGDLNMPPDSGKYFYEIRTNCFTCKVGVCAVDTFPEDVELQSVELGGPPTVSGRNSTQPNLHHCLLFNCQSSMVELNGSEVKSLWKLFVPTSGARFGFLVDTNEGIVKLYVNDVYGGIIADPTTGLKGVTLCPCIALVEVALNNAIVEGGRLGAFVSPPRKLDEFNI</sequence>
<dbReference type="InterPro" id="IPR043136">
    <property type="entry name" value="B30.2/SPRY_sf"/>
</dbReference>
<name>G0U712_TRYVY</name>
<organism evidence="1">
    <name type="scientific">Trypanosoma vivax (strain Y486)</name>
    <dbReference type="NCBI Taxonomy" id="1055687"/>
    <lineage>
        <taxon>Eukaryota</taxon>
        <taxon>Discoba</taxon>
        <taxon>Euglenozoa</taxon>
        <taxon>Kinetoplastea</taxon>
        <taxon>Metakinetoplastina</taxon>
        <taxon>Trypanosomatida</taxon>
        <taxon>Trypanosomatidae</taxon>
        <taxon>Trypanosoma</taxon>
        <taxon>Duttonella</taxon>
    </lineage>
</organism>
<evidence type="ECO:0000313" key="1">
    <source>
        <dbReference type="EMBL" id="CCC51669.1"/>
    </source>
</evidence>
<dbReference type="InterPro" id="IPR013320">
    <property type="entry name" value="ConA-like_dom_sf"/>
</dbReference>
<protein>
    <recommendedName>
        <fullName evidence="2">B30.2/SPRY domain-containing protein</fullName>
    </recommendedName>
</protein>
<evidence type="ECO:0008006" key="2">
    <source>
        <dbReference type="Google" id="ProtNLM"/>
    </source>
</evidence>
<dbReference type="EMBL" id="HE573026">
    <property type="protein sequence ID" value="CCC51669.1"/>
    <property type="molecule type" value="Genomic_DNA"/>
</dbReference>
<dbReference type="VEuPathDB" id="TriTrypDB:TvY486_1007160"/>
<reference evidence="1" key="1">
    <citation type="journal article" date="2012" name="Proc. Natl. Acad. Sci. U.S.A.">
        <title>Antigenic diversity is generated by distinct evolutionary mechanisms in African trypanosome species.</title>
        <authorList>
            <person name="Jackson A.P."/>
            <person name="Berry A."/>
            <person name="Aslett M."/>
            <person name="Allison H.C."/>
            <person name="Burton P."/>
            <person name="Vavrova-Anderson J."/>
            <person name="Brown R."/>
            <person name="Browne H."/>
            <person name="Corton N."/>
            <person name="Hauser H."/>
            <person name="Gamble J."/>
            <person name="Gilderthorp R."/>
            <person name="Marcello L."/>
            <person name="McQuillan J."/>
            <person name="Otto T.D."/>
            <person name="Quail M.A."/>
            <person name="Sanders M.J."/>
            <person name="van Tonder A."/>
            <person name="Ginger M.L."/>
            <person name="Field M.C."/>
            <person name="Barry J.D."/>
            <person name="Hertz-Fowler C."/>
            <person name="Berriman M."/>
        </authorList>
    </citation>
    <scope>NUCLEOTIDE SEQUENCE</scope>
    <source>
        <strain evidence="1">Y486</strain>
    </source>
</reference>
<proteinExistence type="predicted"/>
<dbReference type="SUPFAM" id="SSF49899">
    <property type="entry name" value="Concanavalin A-like lectins/glucanases"/>
    <property type="match status" value="1"/>
</dbReference>